<accession>A0A426Y7B1</accession>
<organism evidence="1 2">
    <name type="scientific">Ensete ventricosum</name>
    <name type="common">Abyssinian banana</name>
    <name type="synonym">Musa ensete</name>
    <dbReference type="NCBI Taxonomy" id="4639"/>
    <lineage>
        <taxon>Eukaryota</taxon>
        <taxon>Viridiplantae</taxon>
        <taxon>Streptophyta</taxon>
        <taxon>Embryophyta</taxon>
        <taxon>Tracheophyta</taxon>
        <taxon>Spermatophyta</taxon>
        <taxon>Magnoliopsida</taxon>
        <taxon>Liliopsida</taxon>
        <taxon>Zingiberales</taxon>
        <taxon>Musaceae</taxon>
        <taxon>Ensete</taxon>
    </lineage>
</organism>
<dbReference type="AlphaFoldDB" id="A0A426Y7B1"/>
<reference evidence="1 2" key="1">
    <citation type="journal article" date="2014" name="Agronomy (Basel)">
        <title>A Draft Genome Sequence for Ensete ventricosum, the Drought-Tolerant Tree Against Hunger.</title>
        <authorList>
            <person name="Harrison J."/>
            <person name="Moore K.A."/>
            <person name="Paszkiewicz K."/>
            <person name="Jones T."/>
            <person name="Grant M."/>
            <person name="Ambacheew D."/>
            <person name="Muzemil S."/>
            <person name="Studholme D.J."/>
        </authorList>
    </citation>
    <scope>NUCLEOTIDE SEQUENCE [LARGE SCALE GENOMIC DNA]</scope>
</reference>
<evidence type="ECO:0000313" key="1">
    <source>
        <dbReference type="EMBL" id="RRT47609.1"/>
    </source>
</evidence>
<protein>
    <submittedName>
        <fullName evidence="1">Uncharacterized protein</fullName>
    </submittedName>
</protein>
<gene>
    <name evidence="1" type="ORF">B296_00033524</name>
</gene>
<proteinExistence type="predicted"/>
<evidence type="ECO:0000313" key="2">
    <source>
        <dbReference type="Proteomes" id="UP000287651"/>
    </source>
</evidence>
<dbReference type="EMBL" id="AMZH03014454">
    <property type="protein sequence ID" value="RRT47609.1"/>
    <property type="molecule type" value="Genomic_DNA"/>
</dbReference>
<feature type="non-terminal residue" evidence="1">
    <location>
        <position position="1"/>
    </location>
</feature>
<name>A0A426Y7B1_ENSVE</name>
<comment type="caution">
    <text evidence="1">The sequence shown here is derived from an EMBL/GenBank/DDBJ whole genome shotgun (WGS) entry which is preliminary data.</text>
</comment>
<sequence>KHLDFSKKDIYTLPLCNNRKTECCNLSLRNQRDFTTDVDNTSTMSLRLVHINQYWCTVYRCSIEEKGEEEGVIEEEEEEVGGRGRGYYEKRLGQRWCLVVVCSEAVVCLEVEITLRSEG</sequence>
<dbReference type="Proteomes" id="UP000287651">
    <property type="component" value="Unassembled WGS sequence"/>
</dbReference>